<dbReference type="Proteomes" id="UP001209878">
    <property type="component" value="Unassembled WGS sequence"/>
</dbReference>
<dbReference type="Pfam" id="PF00010">
    <property type="entry name" value="HLH"/>
    <property type="match status" value="1"/>
</dbReference>
<dbReference type="GO" id="GO:0046983">
    <property type="term" value="F:protein dimerization activity"/>
    <property type="evidence" value="ECO:0007669"/>
    <property type="project" value="InterPro"/>
</dbReference>
<reference evidence="3" key="1">
    <citation type="journal article" date="2023" name="Mol. Biol. Evol.">
        <title>Third-Generation Sequencing Reveals the Adaptive Role of the Epigenome in Three Deep-Sea Polychaetes.</title>
        <authorList>
            <person name="Perez M."/>
            <person name="Aroh O."/>
            <person name="Sun Y."/>
            <person name="Lan Y."/>
            <person name="Juniper S.K."/>
            <person name="Young C.R."/>
            <person name="Angers B."/>
            <person name="Qian P.Y."/>
        </authorList>
    </citation>
    <scope>NUCLEOTIDE SEQUENCE</scope>
    <source>
        <strain evidence="3">R07B-5</strain>
    </source>
</reference>
<evidence type="ECO:0000313" key="3">
    <source>
        <dbReference type="EMBL" id="KAK2190771.1"/>
    </source>
</evidence>
<dbReference type="GO" id="GO:0000981">
    <property type="term" value="F:DNA-binding transcription factor activity, RNA polymerase II-specific"/>
    <property type="evidence" value="ECO:0007669"/>
    <property type="project" value="TreeGrafter"/>
</dbReference>
<dbReference type="InterPro" id="IPR011598">
    <property type="entry name" value="bHLH_dom"/>
</dbReference>
<feature type="region of interest" description="Disordered" evidence="1">
    <location>
        <begin position="98"/>
        <end position="131"/>
    </location>
</feature>
<dbReference type="AlphaFoldDB" id="A0AAD9P9M4"/>
<dbReference type="InterPro" id="IPR036638">
    <property type="entry name" value="HLH_DNA-bd_sf"/>
</dbReference>
<keyword evidence="4" id="KW-1185">Reference proteome</keyword>
<dbReference type="GO" id="GO:0070888">
    <property type="term" value="F:E-box binding"/>
    <property type="evidence" value="ECO:0007669"/>
    <property type="project" value="TreeGrafter"/>
</dbReference>
<dbReference type="GO" id="GO:0045944">
    <property type="term" value="P:positive regulation of transcription by RNA polymerase II"/>
    <property type="evidence" value="ECO:0007669"/>
    <property type="project" value="TreeGrafter"/>
</dbReference>
<evidence type="ECO:0000313" key="4">
    <source>
        <dbReference type="Proteomes" id="UP001209878"/>
    </source>
</evidence>
<dbReference type="SMART" id="SM00353">
    <property type="entry name" value="HLH"/>
    <property type="match status" value="1"/>
</dbReference>
<dbReference type="InterPro" id="IPR050359">
    <property type="entry name" value="bHLH_transcription_factors"/>
</dbReference>
<accession>A0AAD9P9M4</accession>
<dbReference type="GO" id="GO:0007423">
    <property type="term" value="P:sensory organ development"/>
    <property type="evidence" value="ECO:0007669"/>
    <property type="project" value="TreeGrafter"/>
</dbReference>
<dbReference type="GO" id="GO:0005634">
    <property type="term" value="C:nucleus"/>
    <property type="evidence" value="ECO:0007669"/>
    <property type="project" value="TreeGrafter"/>
</dbReference>
<dbReference type="Gene3D" id="4.10.280.10">
    <property type="entry name" value="Helix-loop-helix DNA-binding domain"/>
    <property type="match status" value="1"/>
</dbReference>
<dbReference type="SUPFAM" id="SSF47459">
    <property type="entry name" value="HLH, helix-loop-helix DNA-binding domain"/>
    <property type="match status" value="1"/>
</dbReference>
<dbReference type="CDD" id="cd11390">
    <property type="entry name" value="bHLH_TS"/>
    <property type="match status" value="1"/>
</dbReference>
<dbReference type="EMBL" id="JAODUO010000069">
    <property type="protein sequence ID" value="KAK2190771.1"/>
    <property type="molecule type" value="Genomic_DNA"/>
</dbReference>
<comment type="caution">
    <text evidence="3">The sequence shown here is derived from an EMBL/GenBank/DDBJ whole genome shotgun (WGS) entry which is preliminary data.</text>
</comment>
<proteinExistence type="predicted"/>
<feature type="compositionally biased region" description="Basic residues" evidence="1">
    <location>
        <begin position="224"/>
        <end position="236"/>
    </location>
</feature>
<protein>
    <recommendedName>
        <fullName evidence="2">BHLH domain-containing protein</fullName>
    </recommendedName>
</protein>
<feature type="domain" description="BHLH" evidence="2">
    <location>
        <begin position="145"/>
        <end position="199"/>
    </location>
</feature>
<dbReference type="GO" id="GO:0061564">
    <property type="term" value="P:axon development"/>
    <property type="evidence" value="ECO:0007669"/>
    <property type="project" value="TreeGrafter"/>
</dbReference>
<dbReference type="PROSITE" id="PS50888">
    <property type="entry name" value="BHLH"/>
    <property type="match status" value="1"/>
</dbReference>
<dbReference type="PANTHER" id="PTHR19290">
    <property type="entry name" value="BASIC HELIX-LOOP-HELIX PROTEIN NEUROGENIN-RELATED"/>
    <property type="match status" value="1"/>
</dbReference>
<dbReference type="PANTHER" id="PTHR19290:SF163">
    <property type="entry name" value="BASIC HELIX-LOOP-HELIX NEURAL TRANSCRIPTION FACTOR TAP"/>
    <property type="match status" value="1"/>
</dbReference>
<sequence length="242" mass="27798">MMANTPHDHAGFTAMNDLSTAMDQGYGMSGTLTPCHIVPVCDTNAYNPQNAQYKTHEYSNEYMDYVCDDNDIDGNVSSSYCDLLTTTLNATLAPPQQLQPLQQRQQQEQQLQQQQQEHEEEQQQQHKQIRRSRALLAQDDYVESYNRHGATQRERNRMHALNEAFDRLRNVVPKSNLSDHQKLSKIATLRLAIHYITALSGTLRSTGVQIRLASDTTAVTDYRQRRRRGRQPRRRSPRLDAA</sequence>
<feature type="compositionally biased region" description="Low complexity" evidence="1">
    <location>
        <begin position="98"/>
        <end position="115"/>
    </location>
</feature>
<evidence type="ECO:0000259" key="2">
    <source>
        <dbReference type="PROSITE" id="PS50888"/>
    </source>
</evidence>
<evidence type="ECO:0000256" key="1">
    <source>
        <dbReference type="SAM" id="MobiDB-lite"/>
    </source>
</evidence>
<organism evidence="3 4">
    <name type="scientific">Ridgeia piscesae</name>
    <name type="common">Tubeworm</name>
    <dbReference type="NCBI Taxonomy" id="27915"/>
    <lineage>
        <taxon>Eukaryota</taxon>
        <taxon>Metazoa</taxon>
        <taxon>Spiralia</taxon>
        <taxon>Lophotrochozoa</taxon>
        <taxon>Annelida</taxon>
        <taxon>Polychaeta</taxon>
        <taxon>Sedentaria</taxon>
        <taxon>Canalipalpata</taxon>
        <taxon>Sabellida</taxon>
        <taxon>Siboglinidae</taxon>
        <taxon>Ridgeia</taxon>
    </lineage>
</organism>
<name>A0AAD9P9M4_RIDPI</name>
<gene>
    <name evidence="3" type="ORF">NP493_69g03019</name>
</gene>
<feature type="region of interest" description="Disordered" evidence="1">
    <location>
        <begin position="221"/>
        <end position="242"/>
    </location>
</feature>